<dbReference type="Proteomes" id="UP000265703">
    <property type="component" value="Unassembled WGS sequence"/>
</dbReference>
<comment type="caution">
    <text evidence="1">The sequence shown here is derived from an EMBL/GenBank/DDBJ whole genome shotgun (WGS) entry which is preliminary data.</text>
</comment>
<dbReference type="EMBL" id="QKYT01000869">
    <property type="protein sequence ID" value="RIA80980.1"/>
    <property type="molecule type" value="Genomic_DNA"/>
</dbReference>
<accession>A0A397S3J3</accession>
<organism evidence="1 2">
    <name type="scientific">Glomus cerebriforme</name>
    <dbReference type="NCBI Taxonomy" id="658196"/>
    <lineage>
        <taxon>Eukaryota</taxon>
        <taxon>Fungi</taxon>
        <taxon>Fungi incertae sedis</taxon>
        <taxon>Mucoromycota</taxon>
        <taxon>Glomeromycotina</taxon>
        <taxon>Glomeromycetes</taxon>
        <taxon>Glomerales</taxon>
        <taxon>Glomeraceae</taxon>
        <taxon>Glomus</taxon>
    </lineage>
</organism>
<keyword evidence="2" id="KW-1185">Reference proteome</keyword>
<evidence type="ECO:0000313" key="2">
    <source>
        <dbReference type="Proteomes" id="UP000265703"/>
    </source>
</evidence>
<protein>
    <submittedName>
        <fullName evidence="1">Uncharacterized protein</fullName>
    </submittedName>
</protein>
<dbReference type="AlphaFoldDB" id="A0A397S3J3"/>
<name>A0A397S3J3_9GLOM</name>
<gene>
    <name evidence="1" type="ORF">C1645_837765</name>
</gene>
<reference evidence="1 2" key="1">
    <citation type="submission" date="2018-06" db="EMBL/GenBank/DDBJ databases">
        <title>Comparative genomics reveals the genomic features of Rhizophagus irregularis, R. cerebriforme, R. diaphanum and Gigaspora rosea, and their symbiotic lifestyle signature.</title>
        <authorList>
            <person name="Morin E."/>
            <person name="San Clemente H."/>
            <person name="Chen E.C.H."/>
            <person name="De La Providencia I."/>
            <person name="Hainaut M."/>
            <person name="Kuo A."/>
            <person name="Kohler A."/>
            <person name="Murat C."/>
            <person name="Tang N."/>
            <person name="Roy S."/>
            <person name="Loubradou J."/>
            <person name="Henrissat B."/>
            <person name="Grigoriev I.V."/>
            <person name="Corradi N."/>
            <person name="Roux C."/>
            <person name="Martin F.M."/>
        </authorList>
    </citation>
    <scope>NUCLEOTIDE SEQUENCE [LARGE SCALE GENOMIC DNA]</scope>
    <source>
        <strain evidence="1 2">DAOM 227022</strain>
    </source>
</reference>
<evidence type="ECO:0000313" key="1">
    <source>
        <dbReference type="EMBL" id="RIA80980.1"/>
    </source>
</evidence>
<proteinExistence type="predicted"/>
<dbReference type="STRING" id="658196.A0A397S3J3"/>
<dbReference type="OrthoDB" id="2445412at2759"/>
<sequence length="168" mass="19201">MLLKKKLPIIVKKQRLKILKNLPKLQKQIVEYISTIKKKDGSDEYKASSVKQAVYALNRHLLHYSSIPHINLHDKYMFSDLHDVLHGKLRNLQEHGFGEKSGEAKIISIPGDNNGPCSDIQFYLSKQPPSADENFYLQTNPCWTTGITSNHSGRKTATQILQDQEVFE</sequence>